<name>A0ABV2FES3_9STRE</name>
<dbReference type="SUPFAM" id="SSF54427">
    <property type="entry name" value="NTF2-like"/>
    <property type="match status" value="1"/>
</dbReference>
<sequence>MTDLEQLLAERDIRYLVDHSAYLADQRSVEGVLAYYHPDAILQAGDLQIRGHEALAQLFSQLLAEPEVISHHNGQLIVTLESATLARGISYCQSVYVGVMDGKRQRQTTQICYTDTYTKTDGKWVIKHRISEHIWQTNCELELEEDR</sequence>
<organism evidence="2 3">
    <name type="scientific">Streptococcus rupicaprae</name>
    <dbReference type="NCBI Taxonomy" id="759619"/>
    <lineage>
        <taxon>Bacteria</taxon>
        <taxon>Bacillati</taxon>
        <taxon>Bacillota</taxon>
        <taxon>Bacilli</taxon>
        <taxon>Lactobacillales</taxon>
        <taxon>Streptococcaceae</taxon>
        <taxon>Streptococcus</taxon>
    </lineage>
</organism>
<dbReference type="Proteomes" id="UP001549122">
    <property type="component" value="Unassembled WGS sequence"/>
</dbReference>
<dbReference type="InterPro" id="IPR037401">
    <property type="entry name" value="SnoaL-like"/>
</dbReference>
<evidence type="ECO:0000313" key="3">
    <source>
        <dbReference type="Proteomes" id="UP001549122"/>
    </source>
</evidence>
<accession>A0ABV2FES3</accession>
<dbReference type="InterPro" id="IPR032710">
    <property type="entry name" value="NTF2-like_dom_sf"/>
</dbReference>
<proteinExistence type="predicted"/>
<gene>
    <name evidence="2" type="ORF">ABID29_000175</name>
</gene>
<dbReference type="EMBL" id="JBEPLO010000002">
    <property type="protein sequence ID" value="MET3557066.1"/>
    <property type="molecule type" value="Genomic_DNA"/>
</dbReference>
<protein>
    <submittedName>
        <fullName evidence="2">Ketosteroid isomerase-like protein</fullName>
    </submittedName>
</protein>
<feature type="domain" description="SnoaL-like" evidence="1">
    <location>
        <begin position="6"/>
        <end position="129"/>
    </location>
</feature>
<evidence type="ECO:0000259" key="1">
    <source>
        <dbReference type="Pfam" id="PF13577"/>
    </source>
</evidence>
<keyword evidence="3" id="KW-1185">Reference proteome</keyword>
<dbReference type="Gene3D" id="3.10.450.50">
    <property type="match status" value="1"/>
</dbReference>
<reference evidence="2 3" key="1">
    <citation type="submission" date="2024-06" db="EMBL/GenBank/DDBJ databases">
        <title>Genomic Encyclopedia of Type Strains, Phase IV (KMG-IV): sequencing the most valuable type-strain genomes for metagenomic binning, comparative biology and taxonomic classification.</title>
        <authorList>
            <person name="Goeker M."/>
        </authorList>
    </citation>
    <scope>NUCLEOTIDE SEQUENCE [LARGE SCALE GENOMIC DNA]</scope>
    <source>
        <strain evidence="2 3">DSM 28303</strain>
    </source>
</reference>
<dbReference type="Pfam" id="PF13577">
    <property type="entry name" value="SnoaL_4"/>
    <property type="match status" value="1"/>
</dbReference>
<dbReference type="RefSeq" id="WP_354363751.1">
    <property type="nucleotide sequence ID" value="NZ_JBEPLO010000002.1"/>
</dbReference>
<dbReference type="CDD" id="cd00531">
    <property type="entry name" value="NTF2_like"/>
    <property type="match status" value="1"/>
</dbReference>
<comment type="caution">
    <text evidence="2">The sequence shown here is derived from an EMBL/GenBank/DDBJ whole genome shotgun (WGS) entry which is preliminary data.</text>
</comment>
<evidence type="ECO:0000313" key="2">
    <source>
        <dbReference type="EMBL" id="MET3557066.1"/>
    </source>
</evidence>